<proteinExistence type="predicted"/>
<feature type="region of interest" description="Disordered" evidence="1">
    <location>
        <begin position="17"/>
        <end position="48"/>
    </location>
</feature>
<dbReference type="EMBL" id="NBNE01013804">
    <property type="protein sequence ID" value="OWY94810.1"/>
    <property type="molecule type" value="Genomic_DNA"/>
</dbReference>
<evidence type="ECO:0000256" key="1">
    <source>
        <dbReference type="SAM" id="MobiDB-lite"/>
    </source>
</evidence>
<accession>A0A225UPD8</accession>
<keyword evidence="3" id="KW-1185">Reference proteome</keyword>
<sequence length="160" mass="17733">MPELTYISVMQEIEAEIASGNRGDDEEPSSTVPDYTRPNVTNESLSGDGQRKLVEVLKRREKMGDAHGLSENVINPARNSPFNNSYSFSSTRSGVCRALCLMDICPCTSISQSTPYARGMANGVDIRLCIDYKQVNAVTTIMEYAIPLVYNFLTDMEAYL</sequence>
<gene>
    <name evidence="2" type="ORF">PHMEG_00035355</name>
</gene>
<evidence type="ECO:0008006" key="4">
    <source>
        <dbReference type="Google" id="ProtNLM"/>
    </source>
</evidence>
<dbReference type="AlphaFoldDB" id="A0A225UPD8"/>
<dbReference type="Proteomes" id="UP000198211">
    <property type="component" value="Unassembled WGS sequence"/>
</dbReference>
<reference evidence="3" key="1">
    <citation type="submission" date="2017-03" db="EMBL/GenBank/DDBJ databases">
        <title>Phytopthora megakarya and P. palmivora, two closely related causual agents of cacao black pod achieved similar genome size and gene model numbers by different mechanisms.</title>
        <authorList>
            <person name="Ali S."/>
            <person name="Shao J."/>
            <person name="Larry D.J."/>
            <person name="Kronmiller B."/>
            <person name="Shen D."/>
            <person name="Strem M.D."/>
            <person name="Melnick R.L."/>
            <person name="Guiltinan M.J."/>
            <person name="Tyler B.M."/>
            <person name="Meinhardt L.W."/>
            <person name="Bailey B.A."/>
        </authorList>
    </citation>
    <scope>NUCLEOTIDE SEQUENCE [LARGE SCALE GENOMIC DNA]</scope>
    <source>
        <strain evidence="3">zdho120</strain>
    </source>
</reference>
<comment type="caution">
    <text evidence="2">The sequence shown here is derived from an EMBL/GenBank/DDBJ whole genome shotgun (WGS) entry which is preliminary data.</text>
</comment>
<evidence type="ECO:0000313" key="2">
    <source>
        <dbReference type="EMBL" id="OWY94810.1"/>
    </source>
</evidence>
<protein>
    <recommendedName>
        <fullName evidence="4">Reverse transcriptase</fullName>
    </recommendedName>
</protein>
<name>A0A225UPD8_9STRA</name>
<feature type="compositionally biased region" description="Polar residues" evidence="1">
    <location>
        <begin position="29"/>
        <end position="47"/>
    </location>
</feature>
<organism evidence="2 3">
    <name type="scientific">Phytophthora megakarya</name>
    <dbReference type="NCBI Taxonomy" id="4795"/>
    <lineage>
        <taxon>Eukaryota</taxon>
        <taxon>Sar</taxon>
        <taxon>Stramenopiles</taxon>
        <taxon>Oomycota</taxon>
        <taxon>Peronosporomycetes</taxon>
        <taxon>Peronosporales</taxon>
        <taxon>Peronosporaceae</taxon>
        <taxon>Phytophthora</taxon>
    </lineage>
</organism>
<evidence type="ECO:0000313" key="3">
    <source>
        <dbReference type="Proteomes" id="UP000198211"/>
    </source>
</evidence>